<dbReference type="PANTHER" id="PTHR38011:SF11">
    <property type="entry name" value="2,5-DIAMINO-6-RIBOSYLAMINO-4(3H)-PYRIMIDINONE 5'-PHOSPHATE REDUCTASE"/>
    <property type="match status" value="1"/>
</dbReference>
<reference evidence="2" key="1">
    <citation type="submission" date="2022-08" db="EMBL/GenBank/DDBJ databases">
        <authorList>
            <person name="Deng Y."/>
            <person name="Han X.-F."/>
            <person name="Zhang Y.-Q."/>
        </authorList>
    </citation>
    <scope>NUCLEOTIDE SEQUENCE</scope>
    <source>
        <strain evidence="2">CPCC 203386</strain>
    </source>
</reference>
<dbReference type="InterPro" id="IPR024072">
    <property type="entry name" value="DHFR-like_dom_sf"/>
</dbReference>
<feature type="domain" description="Bacterial bifunctional deaminase-reductase C-terminal" evidence="1">
    <location>
        <begin position="8"/>
        <end position="150"/>
    </location>
</feature>
<dbReference type="EMBL" id="JANLCJ010000002">
    <property type="protein sequence ID" value="MCS5733211.1"/>
    <property type="molecule type" value="Genomic_DNA"/>
</dbReference>
<comment type="caution">
    <text evidence="2">The sequence shown here is derived from an EMBL/GenBank/DDBJ whole genome shotgun (WGS) entry which is preliminary data.</text>
</comment>
<dbReference type="Gene3D" id="3.40.430.10">
    <property type="entry name" value="Dihydrofolate Reductase, subunit A"/>
    <property type="match status" value="1"/>
</dbReference>
<dbReference type="Pfam" id="PF01872">
    <property type="entry name" value="RibD_C"/>
    <property type="match status" value="1"/>
</dbReference>
<dbReference type="PANTHER" id="PTHR38011">
    <property type="entry name" value="DIHYDROFOLATE REDUCTASE FAMILY PROTEIN (AFU_ORTHOLOGUE AFUA_8G06820)"/>
    <property type="match status" value="1"/>
</dbReference>
<organism evidence="2 3">
    <name type="scientific">Herbiconiux daphne</name>
    <dbReference type="NCBI Taxonomy" id="2970914"/>
    <lineage>
        <taxon>Bacteria</taxon>
        <taxon>Bacillati</taxon>
        <taxon>Actinomycetota</taxon>
        <taxon>Actinomycetes</taxon>
        <taxon>Micrococcales</taxon>
        <taxon>Microbacteriaceae</taxon>
        <taxon>Herbiconiux</taxon>
    </lineage>
</organism>
<protein>
    <submittedName>
        <fullName evidence="2">Dihydrofolate reductase family protein</fullName>
    </submittedName>
</protein>
<sequence>MTETQYYVAASIDGFIADRDNRLDWLMQFGFDDFMADYEEFLAEVGVVVMGSRTYEFVLGEDATTWAYPDQVTWVLTRRELPLVPGGDIRMSRGDVTALHSEWVTAAAGKNIWIVGGGDVAAQVADAGLLDEILLTTMPVVLGAGTPLLPIARVSPVLRATGTRLLEPSGAVSTTYTLPH</sequence>
<dbReference type="RefSeq" id="WP_259538023.1">
    <property type="nucleotide sequence ID" value="NZ_JANLCJ010000002.1"/>
</dbReference>
<evidence type="ECO:0000313" key="3">
    <source>
        <dbReference type="Proteomes" id="UP001165586"/>
    </source>
</evidence>
<accession>A0ABT2H0H2</accession>
<evidence type="ECO:0000313" key="2">
    <source>
        <dbReference type="EMBL" id="MCS5733211.1"/>
    </source>
</evidence>
<keyword evidence="3" id="KW-1185">Reference proteome</keyword>
<dbReference type="SUPFAM" id="SSF53597">
    <property type="entry name" value="Dihydrofolate reductase-like"/>
    <property type="match status" value="1"/>
</dbReference>
<evidence type="ECO:0000259" key="1">
    <source>
        <dbReference type="Pfam" id="PF01872"/>
    </source>
</evidence>
<gene>
    <name evidence="2" type="ORF">N1032_05595</name>
</gene>
<dbReference type="InterPro" id="IPR002734">
    <property type="entry name" value="RibDG_C"/>
</dbReference>
<proteinExistence type="predicted"/>
<dbReference type="Proteomes" id="UP001165586">
    <property type="component" value="Unassembled WGS sequence"/>
</dbReference>
<name>A0ABT2H0H2_9MICO</name>
<dbReference type="InterPro" id="IPR050765">
    <property type="entry name" value="Riboflavin_Biosynth_HTPR"/>
</dbReference>